<evidence type="ECO:0000313" key="3">
    <source>
        <dbReference type="Proteomes" id="UP001054837"/>
    </source>
</evidence>
<accession>A0AAV4PGP0</accession>
<comment type="caution">
    <text evidence="2">The sequence shown here is derived from an EMBL/GenBank/DDBJ whole genome shotgun (WGS) entry which is preliminary data.</text>
</comment>
<organism evidence="2 3">
    <name type="scientific">Caerostris darwini</name>
    <dbReference type="NCBI Taxonomy" id="1538125"/>
    <lineage>
        <taxon>Eukaryota</taxon>
        <taxon>Metazoa</taxon>
        <taxon>Ecdysozoa</taxon>
        <taxon>Arthropoda</taxon>
        <taxon>Chelicerata</taxon>
        <taxon>Arachnida</taxon>
        <taxon>Araneae</taxon>
        <taxon>Araneomorphae</taxon>
        <taxon>Entelegynae</taxon>
        <taxon>Araneoidea</taxon>
        <taxon>Araneidae</taxon>
        <taxon>Caerostris</taxon>
    </lineage>
</organism>
<keyword evidence="3" id="KW-1185">Reference proteome</keyword>
<sequence>MKPVLFADGLETQKKSKTYPPETQSSESRLKLYSRPFQIFIVGIFSLASKVNLEKESQHYELSVRRRKLQSVYGRPRDPFPIRTDAKVRLSSDVRVLSCIGNFQTMAANLFFDSTKPER</sequence>
<protein>
    <submittedName>
        <fullName evidence="2">Uncharacterized protein</fullName>
    </submittedName>
</protein>
<gene>
    <name evidence="2" type="ORF">CDAR_562201</name>
</gene>
<dbReference type="EMBL" id="BPLQ01002587">
    <property type="protein sequence ID" value="GIX94287.1"/>
    <property type="molecule type" value="Genomic_DNA"/>
</dbReference>
<proteinExistence type="predicted"/>
<reference evidence="2 3" key="1">
    <citation type="submission" date="2021-06" db="EMBL/GenBank/DDBJ databases">
        <title>Caerostris darwini draft genome.</title>
        <authorList>
            <person name="Kono N."/>
            <person name="Arakawa K."/>
        </authorList>
    </citation>
    <scope>NUCLEOTIDE SEQUENCE [LARGE SCALE GENOMIC DNA]</scope>
</reference>
<name>A0AAV4PGP0_9ARAC</name>
<evidence type="ECO:0000313" key="2">
    <source>
        <dbReference type="EMBL" id="GIX94287.1"/>
    </source>
</evidence>
<feature type="region of interest" description="Disordered" evidence="1">
    <location>
        <begin position="1"/>
        <end position="27"/>
    </location>
</feature>
<evidence type="ECO:0000256" key="1">
    <source>
        <dbReference type="SAM" id="MobiDB-lite"/>
    </source>
</evidence>
<dbReference type="Proteomes" id="UP001054837">
    <property type="component" value="Unassembled WGS sequence"/>
</dbReference>
<dbReference type="AlphaFoldDB" id="A0AAV4PGP0"/>